<dbReference type="Gene3D" id="3.40.50.300">
    <property type="entry name" value="P-loop containing nucleotide triphosphate hydrolases"/>
    <property type="match status" value="1"/>
</dbReference>
<evidence type="ECO:0000259" key="6">
    <source>
        <dbReference type="PROSITE" id="PS51194"/>
    </source>
</evidence>
<dbReference type="Proteomes" id="UP000054097">
    <property type="component" value="Unassembled WGS sequence"/>
</dbReference>
<name>A0A0C2X2V8_SERVB</name>
<dbReference type="InterPro" id="IPR027417">
    <property type="entry name" value="P-loop_NTPase"/>
</dbReference>
<keyword evidence="8" id="KW-1185">Reference proteome</keyword>
<dbReference type="GO" id="GO:0016787">
    <property type="term" value="F:hydrolase activity"/>
    <property type="evidence" value="ECO:0007669"/>
    <property type="project" value="UniProtKB-KW"/>
</dbReference>
<evidence type="ECO:0000313" key="8">
    <source>
        <dbReference type="Proteomes" id="UP000054097"/>
    </source>
</evidence>
<dbReference type="SMART" id="SM00490">
    <property type="entry name" value="HELICc"/>
    <property type="match status" value="1"/>
</dbReference>
<dbReference type="SUPFAM" id="SSF52540">
    <property type="entry name" value="P-loop containing nucleoside triphosphate hydrolases"/>
    <property type="match status" value="2"/>
</dbReference>
<proteinExistence type="predicted"/>
<dbReference type="GO" id="GO:0005524">
    <property type="term" value="F:ATP binding"/>
    <property type="evidence" value="ECO:0007669"/>
    <property type="project" value="InterPro"/>
</dbReference>
<dbReference type="InterPro" id="IPR014001">
    <property type="entry name" value="Helicase_ATP-bd"/>
</dbReference>
<evidence type="ECO:0000313" key="7">
    <source>
        <dbReference type="EMBL" id="KIM23797.1"/>
    </source>
</evidence>
<keyword evidence="1" id="KW-0547">Nucleotide-binding</keyword>
<dbReference type="HOGENOM" id="CLU_000315_10_1_1"/>
<feature type="region of interest" description="Disordered" evidence="4">
    <location>
        <begin position="1011"/>
        <end position="1047"/>
    </location>
</feature>
<dbReference type="CDD" id="cd18004">
    <property type="entry name" value="DEXHc_RAD54"/>
    <property type="match status" value="1"/>
</dbReference>
<dbReference type="AlphaFoldDB" id="A0A0C2X2V8"/>
<dbReference type="InterPro" id="IPR038718">
    <property type="entry name" value="SNF2-like_sf"/>
</dbReference>
<dbReference type="SMART" id="SM00487">
    <property type="entry name" value="DEXDc"/>
    <property type="match status" value="1"/>
</dbReference>
<feature type="compositionally biased region" description="Acidic residues" evidence="4">
    <location>
        <begin position="1022"/>
        <end position="1033"/>
    </location>
</feature>
<dbReference type="CDD" id="cd18793">
    <property type="entry name" value="SF2_C_SNF"/>
    <property type="match status" value="1"/>
</dbReference>
<feature type="domain" description="Helicase ATP-binding" evidence="5">
    <location>
        <begin position="412"/>
        <end position="583"/>
    </location>
</feature>
<dbReference type="InterPro" id="IPR000330">
    <property type="entry name" value="SNF2_N"/>
</dbReference>
<gene>
    <name evidence="7" type="ORF">M408DRAFT_332159</name>
</gene>
<dbReference type="STRING" id="933852.A0A0C2X2V8"/>
<dbReference type="InterPro" id="IPR049730">
    <property type="entry name" value="SNF2/RAD54-like_C"/>
</dbReference>
<dbReference type="Gene3D" id="1.20.120.850">
    <property type="entry name" value="SWI2/SNF2 ATPases, N-terminal domain"/>
    <property type="match status" value="1"/>
</dbReference>
<sequence>MASFTPLVILPAKRKAGDEEDSATFPHKRKSLDPQSSRASYWTVQWRNPQAKKHKTWEGDGVVKLEGERYYLFNIDGKPLGEGKHTLGRALQPDDEIHVGGKDVSIESSMPAIQFEAGTCFGGNFVVATPAPVVAPKIVTSKFKFAGLRKPSGPLQVSNNYATAGPSSSRQPQLNALANRQYPASKHHVQVTDLFEDEGVPAGDVHIKRGPAKQAPTEPIPETLWTVNWRKSGGTKKNKVWEGDGLLHQRENIIRFLSDNGIKELGSKSYDTALEVGRMVWIGSKEMQVDAQVPLSRLASHNSQGVNDPSDEAPPIEATPITSIMRKFTAPAIVKQVARQETIQPKAKGTAPLFDPEAPNAIVMKRPSTSHQQRFNPKNRPIVPVVLDPLLASKLRPHQIEGVKFMYECVMGMSKHEGHGDILGDEMGLGKTLQTIALVWTLLKQNQYAGDGPVIGKAMVVCPVSLVENWRKEFHKWIGRDRIGIFSGDCDKATIKQFQNSRIHQVLIIGYERLRGVIDDLAFCHPPIGLVICDEGHRLKSAGNKTTKMFQSLKTLRRIILSGTPIQNDLSEFHAMADFCNPNLLDDYGTFKRVYETPIVTSRAPDCSSKARELGSTRAAQLQLIAKSFVLRREASILSNYLPPKYEYVVFVSPTQLQLSIMGKLLHPDNLYAFASSTAKSLALIGLLSKICNSPVLLRKNGEESTEPGMRSALALLPPKSSPEDVSLSGKLTALANILMELRKNTDEKCIIVSHYTSTLNIIESFCNKQRYTLFRLDGQTPPAKRQEYVDIFNKCSQNERFLFLLSAKAGGVGLNLIGASRLVLVDGDWNPSHDLQAMARIHRDGQKRTVFIYRLLTAGTIDEKIYQRQITKMGLSEAMMGAGAANSKSKTDSFTSKELRDLFNVYPYVACHTHELLGCSCEAKGATSEHASPPRRKFVQPDSQEEEEEEEEEMGFISATQVDVSKLSKAEMRKRREALSSLAQWTHINCMKPTAKHRIQDTVLRGLLHPSQGDANADLNGTDEEALDDGSEQDMTSRMPELNVRDVPGGTVTFTFERFSANS</sequence>
<organism evidence="7 8">
    <name type="scientific">Serendipita vermifera MAFF 305830</name>
    <dbReference type="NCBI Taxonomy" id="933852"/>
    <lineage>
        <taxon>Eukaryota</taxon>
        <taxon>Fungi</taxon>
        <taxon>Dikarya</taxon>
        <taxon>Basidiomycota</taxon>
        <taxon>Agaricomycotina</taxon>
        <taxon>Agaricomycetes</taxon>
        <taxon>Sebacinales</taxon>
        <taxon>Serendipitaceae</taxon>
        <taxon>Serendipita</taxon>
    </lineage>
</organism>
<dbReference type="GO" id="GO:0005634">
    <property type="term" value="C:nucleus"/>
    <property type="evidence" value="ECO:0007669"/>
    <property type="project" value="TreeGrafter"/>
</dbReference>
<evidence type="ECO:0000256" key="1">
    <source>
        <dbReference type="ARBA" id="ARBA00022741"/>
    </source>
</evidence>
<keyword evidence="2" id="KW-0378">Hydrolase</keyword>
<dbReference type="PROSITE" id="PS51192">
    <property type="entry name" value="HELICASE_ATP_BIND_1"/>
    <property type="match status" value="1"/>
</dbReference>
<dbReference type="FunFam" id="3.40.50.10810:FF:000020">
    <property type="entry name" value="DNA repair and recombination protein RAD54B"/>
    <property type="match status" value="1"/>
</dbReference>
<dbReference type="GO" id="GO:0000724">
    <property type="term" value="P:double-strand break repair via homologous recombination"/>
    <property type="evidence" value="ECO:0007669"/>
    <property type="project" value="TreeGrafter"/>
</dbReference>
<dbReference type="EMBL" id="KN824332">
    <property type="protein sequence ID" value="KIM23797.1"/>
    <property type="molecule type" value="Genomic_DNA"/>
</dbReference>
<evidence type="ECO:0000259" key="5">
    <source>
        <dbReference type="PROSITE" id="PS51192"/>
    </source>
</evidence>
<accession>A0A0C2X2V8</accession>
<reference evidence="7 8" key="1">
    <citation type="submission" date="2014-04" db="EMBL/GenBank/DDBJ databases">
        <authorList>
            <consortium name="DOE Joint Genome Institute"/>
            <person name="Kuo A."/>
            <person name="Zuccaro A."/>
            <person name="Kohler A."/>
            <person name="Nagy L.G."/>
            <person name="Floudas D."/>
            <person name="Copeland A."/>
            <person name="Barry K.W."/>
            <person name="Cichocki N."/>
            <person name="Veneault-Fourrey C."/>
            <person name="LaButti K."/>
            <person name="Lindquist E.A."/>
            <person name="Lipzen A."/>
            <person name="Lundell T."/>
            <person name="Morin E."/>
            <person name="Murat C."/>
            <person name="Sun H."/>
            <person name="Tunlid A."/>
            <person name="Henrissat B."/>
            <person name="Grigoriev I.V."/>
            <person name="Hibbett D.S."/>
            <person name="Martin F."/>
            <person name="Nordberg H.P."/>
            <person name="Cantor M.N."/>
            <person name="Hua S.X."/>
        </authorList>
    </citation>
    <scope>NUCLEOTIDE SEQUENCE [LARGE SCALE GENOMIC DNA]</scope>
    <source>
        <strain evidence="7 8">MAFF 305830</strain>
    </source>
</reference>
<feature type="region of interest" description="Disordered" evidence="4">
    <location>
        <begin position="926"/>
        <end position="957"/>
    </location>
</feature>
<dbReference type="GO" id="GO:0007131">
    <property type="term" value="P:reciprocal meiotic recombination"/>
    <property type="evidence" value="ECO:0007669"/>
    <property type="project" value="TreeGrafter"/>
</dbReference>
<dbReference type="Pfam" id="PF00176">
    <property type="entry name" value="SNF2-rel_dom"/>
    <property type="match status" value="1"/>
</dbReference>
<dbReference type="Gene3D" id="3.40.50.10810">
    <property type="entry name" value="Tandem AAA-ATPase domain"/>
    <property type="match status" value="1"/>
</dbReference>
<evidence type="ECO:0000256" key="2">
    <source>
        <dbReference type="ARBA" id="ARBA00022801"/>
    </source>
</evidence>
<dbReference type="PANTHER" id="PTHR45629">
    <property type="entry name" value="SNF2/RAD54 FAMILY MEMBER"/>
    <property type="match status" value="1"/>
</dbReference>
<dbReference type="InterPro" id="IPR001650">
    <property type="entry name" value="Helicase_C-like"/>
</dbReference>
<dbReference type="GO" id="GO:0015616">
    <property type="term" value="F:DNA translocase activity"/>
    <property type="evidence" value="ECO:0007669"/>
    <property type="project" value="TreeGrafter"/>
</dbReference>
<dbReference type="PROSITE" id="PS51194">
    <property type="entry name" value="HELICASE_CTER"/>
    <property type="match status" value="1"/>
</dbReference>
<keyword evidence="3" id="KW-0067">ATP-binding</keyword>
<feature type="compositionally biased region" description="Acidic residues" evidence="4">
    <location>
        <begin position="944"/>
        <end position="955"/>
    </location>
</feature>
<feature type="domain" description="Helicase C-terminal" evidence="6">
    <location>
        <begin position="734"/>
        <end position="896"/>
    </location>
</feature>
<evidence type="ECO:0008006" key="9">
    <source>
        <dbReference type="Google" id="ProtNLM"/>
    </source>
</evidence>
<dbReference type="InterPro" id="IPR050496">
    <property type="entry name" value="SNF2_RAD54_helicase_repair"/>
</dbReference>
<dbReference type="OrthoDB" id="413460at2759"/>
<feature type="region of interest" description="Disordered" evidence="4">
    <location>
        <begin position="13"/>
        <end position="39"/>
    </location>
</feature>
<reference evidence="8" key="2">
    <citation type="submission" date="2015-01" db="EMBL/GenBank/DDBJ databases">
        <title>Evolutionary Origins and Diversification of the Mycorrhizal Mutualists.</title>
        <authorList>
            <consortium name="DOE Joint Genome Institute"/>
            <consortium name="Mycorrhizal Genomics Consortium"/>
            <person name="Kohler A."/>
            <person name="Kuo A."/>
            <person name="Nagy L.G."/>
            <person name="Floudas D."/>
            <person name="Copeland A."/>
            <person name="Barry K.W."/>
            <person name="Cichocki N."/>
            <person name="Veneault-Fourrey C."/>
            <person name="LaButti K."/>
            <person name="Lindquist E.A."/>
            <person name="Lipzen A."/>
            <person name="Lundell T."/>
            <person name="Morin E."/>
            <person name="Murat C."/>
            <person name="Riley R."/>
            <person name="Ohm R."/>
            <person name="Sun H."/>
            <person name="Tunlid A."/>
            <person name="Henrissat B."/>
            <person name="Grigoriev I.V."/>
            <person name="Hibbett D.S."/>
            <person name="Martin F."/>
        </authorList>
    </citation>
    <scope>NUCLEOTIDE SEQUENCE [LARGE SCALE GENOMIC DNA]</scope>
    <source>
        <strain evidence="8">MAFF 305830</strain>
    </source>
</reference>
<protein>
    <recommendedName>
        <fullName evidence="9">DNA repair and recombination protein RAD54B</fullName>
    </recommendedName>
</protein>
<dbReference type="PANTHER" id="PTHR45629:SF7">
    <property type="entry name" value="DNA EXCISION REPAIR PROTEIN ERCC-6-RELATED"/>
    <property type="match status" value="1"/>
</dbReference>
<dbReference type="Pfam" id="PF00271">
    <property type="entry name" value="Helicase_C"/>
    <property type="match status" value="1"/>
</dbReference>
<evidence type="ECO:0000256" key="3">
    <source>
        <dbReference type="ARBA" id="ARBA00022840"/>
    </source>
</evidence>
<evidence type="ECO:0000256" key="4">
    <source>
        <dbReference type="SAM" id="MobiDB-lite"/>
    </source>
</evidence>